<dbReference type="Gene3D" id="3.40.50.11310">
    <property type="entry name" value="Bacterial phosphonate metabolism protein PhnH"/>
    <property type="match status" value="1"/>
</dbReference>
<comment type="caution">
    <text evidence="1">The sequence shown here is derived from an EMBL/GenBank/DDBJ whole genome shotgun (WGS) entry which is preliminary data.</text>
</comment>
<dbReference type="PIRSF" id="PIRSF020680">
    <property type="entry name" value="PhnH"/>
    <property type="match status" value="1"/>
</dbReference>
<dbReference type="RefSeq" id="WP_201856418.1">
    <property type="nucleotide sequence ID" value="NZ_JAERRG010000024.1"/>
</dbReference>
<keyword evidence="2" id="KW-1185">Reference proteome</keyword>
<protein>
    <submittedName>
        <fullName evidence="1">Phosphonate C-P lyase system protein PhnH</fullName>
    </submittedName>
</protein>
<reference evidence="1 2" key="1">
    <citation type="submission" date="2021-01" db="EMBL/GenBank/DDBJ databases">
        <title>WGS of actinomycetes isolated from Thailand.</title>
        <authorList>
            <person name="Thawai C."/>
        </authorList>
    </citation>
    <scope>NUCLEOTIDE SEQUENCE [LARGE SCALE GENOMIC DNA]</scope>
    <source>
        <strain evidence="1 2">CA3R110</strain>
    </source>
</reference>
<sequence length="208" mass="21766">MNTTSTTAPAPGFADPTRGAQRVFRAILDALAHPGRSYRIAVPTQAPEALGPGLTAVALTLLDEDVSVWLHRTPAENSDVTSYLAFHTGARMANEHGPANFVLATPDTLPALDALALGTDDAPHQSATVVLDARTPGTGARFTATGPGIDGRVEIEAPWAPEGFLAAWTRNGALFPRGVDLLVVSDDSIVALPRTTRLRAVSDQGQEA</sequence>
<gene>
    <name evidence="1" type="primary">phnH</name>
    <name evidence="1" type="ORF">JK364_40470</name>
</gene>
<accession>A0ABS1Q2V4</accession>
<dbReference type="GO" id="GO:0016829">
    <property type="term" value="F:lyase activity"/>
    <property type="evidence" value="ECO:0007669"/>
    <property type="project" value="UniProtKB-KW"/>
</dbReference>
<dbReference type="InterPro" id="IPR038058">
    <property type="entry name" value="PhnH-like_sp"/>
</dbReference>
<dbReference type="InterPro" id="IPR008772">
    <property type="entry name" value="Phosphonate_metab_PhnH"/>
</dbReference>
<name>A0ABS1Q2V4_9ACTN</name>
<keyword evidence="1" id="KW-0456">Lyase</keyword>
<dbReference type="Proteomes" id="UP000621510">
    <property type="component" value="Unassembled WGS sequence"/>
</dbReference>
<evidence type="ECO:0000313" key="1">
    <source>
        <dbReference type="EMBL" id="MBL1118600.1"/>
    </source>
</evidence>
<organism evidence="1 2">
    <name type="scientific">Streptomyces endocoffeicus</name>
    <dbReference type="NCBI Taxonomy" id="2898945"/>
    <lineage>
        <taxon>Bacteria</taxon>
        <taxon>Bacillati</taxon>
        <taxon>Actinomycetota</taxon>
        <taxon>Actinomycetes</taxon>
        <taxon>Kitasatosporales</taxon>
        <taxon>Streptomycetaceae</taxon>
        <taxon>Streptomyces</taxon>
    </lineage>
</organism>
<proteinExistence type="predicted"/>
<dbReference type="Pfam" id="PF05845">
    <property type="entry name" value="PhnH"/>
    <property type="match status" value="1"/>
</dbReference>
<dbReference type="NCBIfam" id="TIGR03292">
    <property type="entry name" value="PhnH_redo"/>
    <property type="match status" value="1"/>
</dbReference>
<dbReference type="EMBL" id="JAERRG010000024">
    <property type="protein sequence ID" value="MBL1118600.1"/>
    <property type="molecule type" value="Genomic_DNA"/>
</dbReference>
<dbReference type="SUPFAM" id="SSF159709">
    <property type="entry name" value="PhnH-like"/>
    <property type="match status" value="1"/>
</dbReference>
<evidence type="ECO:0000313" key="2">
    <source>
        <dbReference type="Proteomes" id="UP000621510"/>
    </source>
</evidence>